<organism evidence="6 7">
    <name type="scientific">Quadrisphaera setariae</name>
    <dbReference type="NCBI Taxonomy" id="2593304"/>
    <lineage>
        <taxon>Bacteria</taxon>
        <taxon>Bacillati</taxon>
        <taxon>Actinomycetota</taxon>
        <taxon>Actinomycetes</taxon>
        <taxon>Kineosporiales</taxon>
        <taxon>Kineosporiaceae</taxon>
        <taxon>Quadrisphaera</taxon>
    </lineage>
</organism>
<dbReference type="PANTHER" id="PTHR37419:SF1">
    <property type="entry name" value="SERINE_THREONINE-PROTEIN KINASE TOXIN HIPA"/>
    <property type="match status" value="1"/>
</dbReference>
<evidence type="ECO:0000256" key="3">
    <source>
        <dbReference type="ARBA" id="ARBA00022777"/>
    </source>
</evidence>
<evidence type="ECO:0000313" key="7">
    <source>
        <dbReference type="Proteomes" id="UP000321234"/>
    </source>
</evidence>
<dbReference type="Pfam" id="PF13657">
    <property type="entry name" value="Couple_hipA"/>
    <property type="match status" value="1"/>
</dbReference>
<dbReference type="Pfam" id="PF07804">
    <property type="entry name" value="HipA_C"/>
    <property type="match status" value="1"/>
</dbReference>
<keyword evidence="2" id="KW-0808">Transferase</keyword>
<reference evidence="6 7" key="1">
    <citation type="submission" date="2019-07" db="EMBL/GenBank/DDBJ databases">
        <title>Quadrisphaera sp. strain DD2A genome sequencing and assembly.</title>
        <authorList>
            <person name="Kim I."/>
        </authorList>
    </citation>
    <scope>NUCLEOTIDE SEQUENCE [LARGE SCALE GENOMIC DNA]</scope>
    <source>
        <strain evidence="6 7">DD2A</strain>
    </source>
</reference>
<dbReference type="EMBL" id="VKAC01000001">
    <property type="protein sequence ID" value="TXR57987.1"/>
    <property type="molecule type" value="Genomic_DNA"/>
</dbReference>
<feature type="domain" description="HipA N-terminal subdomain 1" evidence="5">
    <location>
        <begin position="7"/>
        <end position="97"/>
    </location>
</feature>
<dbReference type="NCBIfam" id="TIGR03071">
    <property type="entry name" value="couple_hipA"/>
    <property type="match status" value="1"/>
</dbReference>
<proteinExistence type="inferred from homology"/>
<dbReference type="Proteomes" id="UP000321234">
    <property type="component" value="Unassembled WGS sequence"/>
</dbReference>
<dbReference type="GO" id="GO:0004674">
    <property type="term" value="F:protein serine/threonine kinase activity"/>
    <property type="evidence" value="ECO:0007669"/>
    <property type="project" value="TreeGrafter"/>
</dbReference>
<feature type="domain" description="HipA-like C-terminal" evidence="4">
    <location>
        <begin position="148"/>
        <end position="382"/>
    </location>
</feature>
<evidence type="ECO:0000256" key="2">
    <source>
        <dbReference type="ARBA" id="ARBA00022679"/>
    </source>
</evidence>
<dbReference type="InterPro" id="IPR052028">
    <property type="entry name" value="HipA_Ser/Thr_kinase"/>
</dbReference>
<accession>A0A5C8ZJE6</accession>
<evidence type="ECO:0000313" key="6">
    <source>
        <dbReference type="EMBL" id="TXR57987.1"/>
    </source>
</evidence>
<protein>
    <submittedName>
        <fullName evidence="6">Type II toxin-antitoxin system HipA family toxin</fullName>
    </submittedName>
</protein>
<sequence length="459" mass="49386">MRIAFALYGRVAGVIERDGGRLTLRYEREYRELHNSTPLSLSLPVSDTVATKRPIEAYLRGLLPDRDEVRARWALKAGVRPGDTLGLVAHVGLDVSGGAIFAPESEIHDALTRPGTLEAADDATIAARLRRFRQDEAAWQDDEDEEPWSLAGAQSKFTLARTEHGWAFPEGSAPSTHIVKPGIGRIPGQALLEHLTMRALAIAGLDVAETQHLTFEDQDAVVVTRFDRRTHAKGVARVHQEDLLQAFALDPRRKYESDGGPGVKQVADLLRSVAAAPSLEGFVRAVIANQVLGAPDAHGKNYGLLLIAKTVTLAPLYDVATGLVPSDGGRLRWTRGAMSVGGERHFGDVERPHWERLARAAGVPAARVLEWVAELAESLPAAFDTAVAESPAAEADEVASRTAPLIAAVARQTLAGLTSTRRSSGRLTTPFVKTLEAPTLPVSAVGASVREAPEEPWDS</sequence>
<comment type="similarity">
    <text evidence="1">Belongs to the HipA Ser/Thr kinase family.</text>
</comment>
<dbReference type="CDD" id="cd17808">
    <property type="entry name" value="HipA_Ec_like"/>
    <property type="match status" value="1"/>
</dbReference>
<dbReference type="InterPro" id="IPR017508">
    <property type="entry name" value="HipA_N1"/>
</dbReference>
<keyword evidence="7" id="KW-1185">Reference proteome</keyword>
<evidence type="ECO:0000256" key="1">
    <source>
        <dbReference type="ARBA" id="ARBA00010164"/>
    </source>
</evidence>
<keyword evidence="3" id="KW-0418">Kinase</keyword>
<dbReference type="PANTHER" id="PTHR37419">
    <property type="entry name" value="SERINE/THREONINE-PROTEIN KINASE TOXIN HIPA"/>
    <property type="match status" value="1"/>
</dbReference>
<comment type="caution">
    <text evidence="6">The sequence shown here is derived from an EMBL/GenBank/DDBJ whole genome shotgun (WGS) entry which is preliminary data.</text>
</comment>
<evidence type="ECO:0000259" key="5">
    <source>
        <dbReference type="Pfam" id="PF13657"/>
    </source>
</evidence>
<dbReference type="AlphaFoldDB" id="A0A5C8ZJE6"/>
<gene>
    <name evidence="6" type="ORF">FMM08_01840</name>
</gene>
<name>A0A5C8ZJE6_9ACTN</name>
<dbReference type="GO" id="GO:0005829">
    <property type="term" value="C:cytosol"/>
    <property type="evidence" value="ECO:0007669"/>
    <property type="project" value="TreeGrafter"/>
</dbReference>
<evidence type="ECO:0000259" key="4">
    <source>
        <dbReference type="Pfam" id="PF07804"/>
    </source>
</evidence>
<dbReference type="OrthoDB" id="3182374at2"/>
<dbReference type="InterPro" id="IPR012893">
    <property type="entry name" value="HipA-like_C"/>
</dbReference>
<dbReference type="RefSeq" id="WP_147924598.1">
    <property type="nucleotide sequence ID" value="NZ_VKAC01000001.1"/>
</dbReference>